<sequence>MMSLHPDFLRLPIAHRALHDVADGRPENSLAAIRAAIAAGYAIEIDLQLSSDGVPMVFHDYHLTRLTGQDGPIAQRSAAELAEIPLLGGAEGVPSLEQVLELVAGQVPLLIEIKDQDGALGPNVGGLGQASAALLRSYRGPLAVMSFNPHAIADFASAAPEICVGLTTCDYAPEDWPLIPEPRRAELRAIPDLERTRAGFISHQAEDLGAPRVSELAAQSLPILCWTIRSPEEESAARAIADNITFERYLAALPA</sequence>
<dbReference type="eggNOG" id="COG0584">
    <property type="taxonomic scope" value="Bacteria"/>
</dbReference>
<dbReference type="EMBL" id="JHEH01000026">
    <property type="protein sequence ID" value="KEP68668.1"/>
    <property type="molecule type" value="Genomic_DNA"/>
</dbReference>
<accession>A0A074TI08</accession>
<dbReference type="PANTHER" id="PTHR46211:SF1">
    <property type="entry name" value="GLYCEROPHOSPHODIESTER PHOSPHODIESTERASE, CYTOPLASMIC"/>
    <property type="match status" value="1"/>
</dbReference>
<dbReference type="SUPFAM" id="SSF51695">
    <property type="entry name" value="PLC-like phosphodiesterases"/>
    <property type="match status" value="1"/>
</dbReference>
<organism evidence="2 3">
    <name type="scientific">Thioclava dalianensis</name>
    <dbReference type="NCBI Taxonomy" id="1185766"/>
    <lineage>
        <taxon>Bacteria</taxon>
        <taxon>Pseudomonadati</taxon>
        <taxon>Pseudomonadota</taxon>
        <taxon>Alphaproteobacteria</taxon>
        <taxon>Rhodobacterales</taxon>
        <taxon>Paracoccaceae</taxon>
        <taxon>Thioclava</taxon>
    </lineage>
</organism>
<reference evidence="2 3" key="1">
    <citation type="submission" date="2014-03" db="EMBL/GenBank/DDBJ databases">
        <title>The draft genome sequence of Thioclava dalianensis DLFJ1-1.</title>
        <authorList>
            <person name="Lai Q."/>
            <person name="Shao Z."/>
        </authorList>
    </citation>
    <scope>NUCLEOTIDE SEQUENCE [LARGE SCALE GENOMIC DNA]</scope>
    <source>
        <strain evidence="2 3">DLFJ1-1</strain>
    </source>
</reference>
<dbReference type="STRING" id="1185766.SAMN05216224_1011067"/>
<proteinExistence type="predicted"/>
<dbReference type="InterPro" id="IPR030395">
    <property type="entry name" value="GP_PDE_dom"/>
</dbReference>
<dbReference type="Proteomes" id="UP000027725">
    <property type="component" value="Unassembled WGS sequence"/>
</dbReference>
<dbReference type="PROSITE" id="PS51704">
    <property type="entry name" value="GP_PDE"/>
    <property type="match status" value="1"/>
</dbReference>
<protein>
    <submittedName>
        <fullName evidence="2">Phosphodiesterase</fullName>
    </submittedName>
</protein>
<dbReference type="InterPro" id="IPR017946">
    <property type="entry name" value="PLC-like_Pdiesterase_TIM-brl"/>
</dbReference>
<dbReference type="GO" id="GO:0006629">
    <property type="term" value="P:lipid metabolic process"/>
    <property type="evidence" value="ECO:0007669"/>
    <property type="project" value="InterPro"/>
</dbReference>
<evidence type="ECO:0000313" key="3">
    <source>
        <dbReference type="Proteomes" id="UP000027725"/>
    </source>
</evidence>
<dbReference type="Pfam" id="PF03009">
    <property type="entry name" value="GDPD"/>
    <property type="match status" value="1"/>
</dbReference>
<dbReference type="PANTHER" id="PTHR46211">
    <property type="entry name" value="GLYCEROPHOSPHORYL DIESTER PHOSPHODIESTERASE"/>
    <property type="match status" value="1"/>
</dbReference>
<dbReference type="Gene3D" id="3.20.20.190">
    <property type="entry name" value="Phosphatidylinositol (PI) phosphodiesterase"/>
    <property type="match status" value="1"/>
</dbReference>
<gene>
    <name evidence="2" type="ORF">DL1_09250</name>
</gene>
<evidence type="ECO:0000313" key="2">
    <source>
        <dbReference type="EMBL" id="KEP68668.1"/>
    </source>
</evidence>
<evidence type="ECO:0000259" key="1">
    <source>
        <dbReference type="PROSITE" id="PS51704"/>
    </source>
</evidence>
<feature type="domain" description="GP-PDE" evidence="1">
    <location>
        <begin position="10"/>
        <end position="255"/>
    </location>
</feature>
<dbReference type="AlphaFoldDB" id="A0A074TI08"/>
<comment type="caution">
    <text evidence="2">The sequence shown here is derived from an EMBL/GenBank/DDBJ whole genome shotgun (WGS) entry which is preliminary data.</text>
</comment>
<keyword evidence="3" id="KW-1185">Reference proteome</keyword>
<dbReference type="GO" id="GO:0008081">
    <property type="term" value="F:phosphoric diester hydrolase activity"/>
    <property type="evidence" value="ECO:0007669"/>
    <property type="project" value="InterPro"/>
</dbReference>
<name>A0A074TI08_9RHOB</name>